<accession>A0ABY7FPT5</accession>
<keyword evidence="4" id="KW-0645">Protease</keyword>
<feature type="transmembrane region" description="Helical" evidence="14">
    <location>
        <begin position="427"/>
        <end position="454"/>
    </location>
</feature>
<evidence type="ECO:0000313" key="18">
    <source>
        <dbReference type="EMBL" id="WAR23339.1"/>
    </source>
</evidence>
<dbReference type="InterPro" id="IPR053974">
    <property type="entry name" value="ERMP1_1-A_TM"/>
</dbReference>
<evidence type="ECO:0000256" key="3">
    <source>
        <dbReference type="ARBA" id="ARBA00010918"/>
    </source>
</evidence>
<comment type="cofactor">
    <cofactor evidence="1">
        <name>Zn(2+)</name>
        <dbReference type="ChEBI" id="CHEBI:29105"/>
    </cofactor>
</comment>
<evidence type="ECO:0000256" key="8">
    <source>
        <dbReference type="ARBA" id="ARBA00022824"/>
    </source>
</evidence>
<evidence type="ECO:0000259" key="16">
    <source>
        <dbReference type="Pfam" id="PF22248"/>
    </source>
</evidence>
<feature type="domain" description="Peptidase M28" evidence="15">
    <location>
        <begin position="159"/>
        <end position="352"/>
    </location>
</feature>
<dbReference type="CDD" id="cd03875">
    <property type="entry name" value="M28_Fxna_like"/>
    <property type="match status" value="1"/>
</dbReference>
<evidence type="ECO:0000259" key="17">
    <source>
        <dbReference type="Pfam" id="PF22249"/>
    </source>
</evidence>
<dbReference type="InterPro" id="IPR053973">
    <property type="entry name" value="ERMP1-like_C"/>
</dbReference>
<keyword evidence="6" id="KW-0479">Metal-binding</keyword>
<evidence type="ECO:0000256" key="13">
    <source>
        <dbReference type="ARBA" id="ARBA00023180"/>
    </source>
</evidence>
<protein>
    <submittedName>
        <fullName evidence="18">ERMP1-like protein</fullName>
    </submittedName>
</protein>
<reference evidence="18" key="1">
    <citation type="submission" date="2022-11" db="EMBL/GenBank/DDBJ databases">
        <title>Centuries of genome instability and evolution in soft-shell clam transmissible cancer (bioRxiv).</title>
        <authorList>
            <person name="Hart S.F.M."/>
            <person name="Yonemitsu M.A."/>
            <person name="Giersch R.M."/>
            <person name="Beal B.F."/>
            <person name="Arriagada G."/>
            <person name="Davis B.W."/>
            <person name="Ostrander E.A."/>
            <person name="Goff S.P."/>
            <person name="Metzger M.J."/>
        </authorList>
    </citation>
    <scope>NUCLEOTIDE SEQUENCE</scope>
    <source>
        <strain evidence="18">MELC-2E11</strain>
        <tissue evidence="18">Siphon/mantle</tissue>
    </source>
</reference>
<dbReference type="PANTHER" id="PTHR12147">
    <property type="entry name" value="METALLOPEPTIDASE M28 FAMILY MEMBER"/>
    <property type="match status" value="1"/>
</dbReference>
<proteinExistence type="inferred from homology"/>
<evidence type="ECO:0000256" key="5">
    <source>
        <dbReference type="ARBA" id="ARBA00022692"/>
    </source>
</evidence>
<dbReference type="Pfam" id="PF04389">
    <property type="entry name" value="Peptidase_M28"/>
    <property type="match status" value="1"/>
</dbReference>
<evidence type="ECO:0000256" key="2">
    <source>
        <dbReference type="ARBA" id="ARBA00004477"/>
    </source>
</evidence>
<evidence type="ECO:0000256" key="14">
    <source>
        <dbReference type="SAM" id="Phobius"/>
    </source>
</evidence>
<feature type="transmembrane region" description="Helical" evidence="14">
    <location>
        <begin position="378"/>
        <end position="407"/>
    </location>
</feature>
<feature type="domain" description="Endoplasmic reticulum metallopeptidase 1-like C-terminal" evidence="16">
    <location>
        <begin position="633"/>
        <end position="864"/>
    </location>
</feature>
<dbReference type="SUPFAM" id="SSF53187">
    <property type="entry name" value="Zn-dependent exopeptidases"/>
    <property type="match status" value="1"/>
</dbReference>
<evidence type="ECO:0000313" key="19">
    <source>
        <dbReference type="Proteomes" id="UP001164746"/>
    </source>
</evidence>
<feature type="transmembrane region" description="Helical" evidence="14">
    <location>
        <begin position="466"/>
        <end position="484"/>
    </location>
</feature>
<feature type="domain" description="Endoplasmic reticulum metallopeptidase 1/1-A TM" evidence="17">
    <location>
        <begin position="423"/>
        <end position="488"/>
    </location>
</feature>
<keyword evidence="10 14" id="KW-1133">Transmembrane helix</keyword>
<organism evidence="18 19">
    <name type="scientific">Mya arenaria</name>
    <name type="common">Soft-shell clam</name>
    <dbReference type="NCBI Taxonomy" id="6604"/>
    <lineage>
        <taxon>Eukaryota</taxon>
        <taxon>Metazoa</taxon>
        <taxon>Spiralia</taxon>
        <taxon>Lophotrochozoa</taxon>
        <taxon>Mollusca</taxon>
        <taxon>Bivalvia</taxon>
        <taxon>Autobranchia</taxon>
        <taxon>Heteroconchia</taxon>
        <taxon>Euheterodonta</taxon>
        <taxon>Imparidentia</taxon>
        <taxon>Neoheterodontei</taxon>
        <taxon>Myida</taxon>
        <taxon>Myoidea</taxon>
        <taxon>Myidae</taxon>
        <taxon>Mya</taxon>
    </lineage>
</organism>
<evidence type="ECO:0000259" key="15">
    <source>
        <dbReference type="Pfam" id="PF04389"/>
    </source>
</evidence>
<dbReference type="InterPro" id="IPR048024">
    <property type="entry name" value="Fxna-like_M28_dom"/>
</dbReference>
<keyword evidence="5 14" id="KW-0812">Transmembrane</keyword>
<dbReference type="Pfam" id="PF22249">
    <property type="entry name" value="ERMP1-TM"/>
    <property type="match status" value="2"/>
</dbReference>
<evidence type="ECO:0000256" key="11">
    <source>
        <dbReference type="ARBA" id="ARBA00023049"/>
    </source>
</evidence>
<dbReference type="Pfam" id="PF22248">
    <property type="entry name" value="ERMP1_C"/>
    <property type="match status" value="1"/>
</dbReference>
<evidence type="ECO:0000256" key="10">
    <source>
        <dbReference type="ARBA" id="ARBA00022989"/>
    </source>
</evidence>
<evidence type="ECO:0000256" key="1">
    <source>
        <dbReference type="ARBA" id="ARBA00001947"/>
    </source>
</evidence>
<dbReference type="EMBL" id="CP111024">
    <property type="protein sequence ID" value="WAR23339.1"/>
    <property type="molecule type" value="Genomic_DNA"/>
</dbReference>
<evidence type="ECO:0000256" key="7">
    <source>
        <dbReference type="ARBA" id="ARBA00022801"/>
    </source>
</evidence>
<dbReference type="InterPro" id="IPR045175">
    <property type="entry name" value="M28_fam"/>
</dbReference>
<feature type="transmembrane region" description="Helical" evidence="14">
    <location>
        <begin position="532"/>
        <end position="560"/>
    </location>
</feature>
<dbReference type="InterPro" id="IPR007484">
    <property type="entry name" value="Peptidase_M28"/>
</dbReference>
<keyword evidence="8" id="KW-0256">Endoplasmic reticulum</keyword>
<keyword evidence="11" id="KW-0482">Metalloprotease</keyword>
<feature type="domain" description="Endoplasmic reticulum metallopeptidase 1/1-A TM" evidence="17">
    <location>
        <begin position="492"/>
        <end position="615"/>
    </location>
</feature>
<dbReference type="Proteomes" id="UP001164746">
    <property type="component" value="Chromosome 13"/>
</dbReference>
<evidence type="ECO:0000256" key="12">
    <source>
        <dbReference type="ARBA" id="ARBA00023136"/>
    </source>
</evidence>
<comment type="subcellular location">
    <subcellularLocation>
        <location evidence="2">Endoplasmic reticulum membrane</location>
        <topology evidence="2">Multi-pass membrane protein</topology>
    </subcellularLocation>
</comment>
<keyword evidence="7" id="KW-0378">Hydrolase</keyword>
<evidence type="ECO:0000256" key="4">
    <source>
        <dbReference type="ARBA" id="ARBA00022670"/>
    </source>
</evidence>
<sequence length="866" mass="96787">MAAPMDENYLRNRLGKSAAFDANGTDIEHDNKKSAKRKVNGAYLFTCVFVFYLAIFIFVRFRSFSFPLPKSQDKHSPKDVFYETNARIHLKEFSLHGPRVVGSDANEVYAYQYILKQLRTIQTEKNPLKDILIDEQNATGSFDIEFLSDFVSVYRNIKNVAAMVKSETGSKHSLLMSCHFDSSIDSPGAGDNAISCAVMIEVLRVFSQMKEKIDHNIIFLFNGAEENLLQASHGFITKHPWAKSIRAFVNIDSAGAGGWEVVFQTGPSHPWLVRAYAESAPYPSGSIMGQEMFQSGIIPSDTDFRIYRDFGEIPGLDIAYITNGYVYHTQNDKTRYIQPGCVQRGGETLLALLKKLSSSSHLIDPGEDKHGTMIFFDFVGYVMIFYPQSVAVMINSALVATIVFRILRKTLNMVPSDQQDPKYLKNLLTAVVCLVLTWVAMVMTCVAMALGITLLGGNMSWFTHNYNLVPLYVLPSIIVIILLQDTFHNTIFKGIGSAFMPMLYVLGPLVVRDRTMWASKAWNWRDQPWSFVALHLLSLLVPVLMTIYAGHAVFVLFIPIFGRTGTSVNADVAIGALCAILLVPLTGYLVSLCYLCHGLRRVCAVLGGVSLVWLAVILLTPLGFPYSADLEQPSPMRLLALHSVRRSRDSSGTVVHEDSGILLLPFDYSNNTHLVKAIPRLSEAKDIDCELGPYCGVPYLIPIISMIHPKHSLYLPVKSHTRPPVQCVLTKKQYEQSSGYTRLDFDISGPDHFTVQVRPHAGVSLERWSVSEYVPEPAAMPHDVNETTYFVYYSHGQKPDGPWQFSIYLKTAPGHDESKGLVDMGLSGHYLHSAEKHTKEMDAFLAEAPNWTTSVSWAATWDGYVF</sequence>
<keyword evidence="12 14" id="KW-0472">Membrane</keyword>
<feature type="transmembrane region" description="Helical" evidence="14">
    <location>
        <begin position="572"/>
        <end position="595"/>
    </location>
</feature>
<comment type="similarity">
    <text evidence="3">Belongs to the peptidase M28 family.</text>
</comment>
<keyword evidence="13" id="KW-0325">Glycoprotein</keyword>
<evidence type="ECO:0000256" key="6">
    <source>
        <dbReference type="ARBA" id="ARBA00022723"/>
    </source>
</evidence>
<keyword evidence="19" id="KW-1185">Reference proteome</keyword>
<keyword evidence="9" id="KW-0862">Zinc</keyword>
<dbReference type="Gene3D" id="3.40.630.10">
    <property type="entry name" value="Zn peptidases"/>
    <property type="match status" value="1"/>
</dbReference>
<feature type="transmembrane region" description="Helical" evidence="14">
    <location>
        <begin position="602"/>
        <end position="624"/>
    </location>
</feature>
<feature type="transmembrane region" description="Helical" evidence="14">
    <location>
        <begin position="42"/>
        <end position="61"/>
    </location>
</feature>
<dbReference type="PANTHER" id="PTHR12147:SF22">
    <property type="entry name" value="ENDOPLASMIC RETICULUM METALLOPEPTIDASE 1"/>
    <property type="match status" value="1"/>
</dbReference>
<name>A0ABY7FPT5_MYAAR</name>
<gene>
    <name evidence="18" type="ORF">MAR_037008</name>
</gene>
<evidence type="ECO:0000256" key="9">
    <source>
        <dbReference type="ARBA" id="ARBA00022833"/>
    </source>
</evidence>